<evidence type="ECO:0008006" key="4">
    <source>
        <dbReference type="Google" id="ProtNLM"/>
    </source>
</evidence>
<feature type="compositionally biased region" description="Basic and acidic residues" evidence="1">
    <location>
        <begin position="47"/>
        <end position="59"/>
    </location>
</feature>
<protein>
    <recommendedName>
        <fullName evidence="4">Nucleoplasmin-like domain-containing protein</fullName>
    </recommendedName>
</protein>
<comment type="caution">
    <text evidence="2">The sequence shown here is derived from an EMBL/GenBank/DDBJ whole genome shotgun (WGS) entry which is preliminary data.</text>
</comment>
<accession>A0A7J8X9K2</accession>
<sequence length="148" mass="16321">MFPDKSECCQLNLEFEESDKVVFSTVGLRAVHLTAMLVRESYGEDIAETKTERSDKSEESEYGGSFIDDDDPEFVSSSQEFSGEGRRKKKDQISESENEGSSQQMDFTSGIAATVEVLDSELEVTLPISSLSASKSGKADVKEIARKK</sequence>
<dbReference type="EMBL" id="JABFAA010000006">
    <property type="protein sequence ID" value="MBA0683961.1"/>
    <property type="molecule type" value="Genomic_DNA"/>
</dbReference>
<dbReference type="Gene3D" id="2.60.120.340">
    <property type="entry name" value="Nucleoplasmin core domain"/>
    <property type="match status" value="1"/>
</dbReference>
<name>A0A7J8X9K2_GOSAI</name>
<dbReference type="Proteomes" id="UP000593577">
    <property type="component" value="Unassembled WGS sequence"/>
</dbReference>
<evidence type="ECO:0000313" key="2">
    <source>
        <dbReference type="EMBL" id="MBA0683961.1"/>
    </source>
</evidence>
<keyword evidence="3" id="KW-1185">Reference proteome</keyword>
<evidence type="ECO:0000256" key="1">
    <source>
        <dbReference type="SAM" id="MobiDB-lite"/>
    </source>
</evidence>
<reference evidence="2 3" key="1">
    <citation type="journal article" date="2019" name="Genome Biol. Evol.">
        <title>Insights into the evolution of the New World diploid cottons (Gossypium, subgenus Houzingenia) based on genome sequencing.</title>
        <authorList>
            <person name="Grover C.E."/>
            <person name="Arick M.A. 2nd"/>
            <person name="Thrash A."/>
            <person name="Conover J.L."/>
            <person name="Sanders W.S."/>
            <person name="Peterson D.G."/>
            <person name="Frelichowski J.E."/>
            <person name="Scheffler J.A."/>
            <person name="Scheffler B.E."/>
            <person name="Wendel J.F."/>
        </authorList>
    </citation>
    <scope>NUCLEOTIDE SEQUENCE [LARGE SCALE GENOMIC DNA]</scope>
    <source>
        <strain evidence="2">185</strain>
        <tissue evidence="2">Leaf</tissue>
    </source>
</reference>
<feature type="region of interest" description="Disordered" evidence="1">
    <location>
        <begin position="42"/>
        <end position="108"/>
    </location>
</feature>
<dbReference type="AlphaFoldDB" id="A0A7J8X9K2"/>
<organism evidence="2 3">
    <name type="scientific">Gossypium aridum</name>
    <name type="common">American cotton</name>
    <name type="synonym">Erioxylum aridum</name>
    <dbReference type="NCBI Taxonomy" id="34290"/>
    <lineage>
        <taxon>Eukaryota</taxon>
        <taxon>Viridiplantae</taxon>
        <taxon>Streptophyta</taxon>
        <taxon>Embryophyta</taxon>
        <taxon>Tracheophyta</taxon>
        <taxon>Spermatophyta</taxon>
        <taxon>Magnoliopsida</taxon>
        <taxon>eudicotyledons</taxon>
        <taxon>Gunneridae</taxon>
        <taxon>Pentapetalae</taxon>
        <taxon>rosids</taxon>
        <taxon>malvids</taxon>
        <taxon>Malvales</taxon>
        <taxon>Malvaceae</taxon>
        <taxon>Malvoideae</taxon>
        <taxon>Gossypium</taxon>
    </lineage>
</organism>
<gene>
    <name evidence="2" type="ORF">Goari_025581</name>
</gene>
<evidence type="ECO:0000313" key="3">
    <source>
        <dbReference type="Proteomes" id="UP000593577"/>
    </source>
</evidence>
<proteinExistence type="predicted"/>